<proteinExistence type="predicted"/>
<comment type="caution">
    <text evidence="1">The sequence shown here is derived from an EMBL/GenBank/DDBJ whole genome shotgun (WGS) entry which is preliminary data.</text>
</comment>
<dbReference type="VEuPathDB" id="FungiDB:VP01_78g4"/>
<evidence type="ECO:0000313" key="1">
    <source>
        <dbReference type="EMBL" id="KNZ45694.1"/>
    </source>
</evidence>
<dbReference type="EMBL" id="LAVV01013383">
    <property type="protein sequence ID" value="KNZ45694.1"/>
    <property type="molecule type" value="Genomic_DNA"/>
</dbReference>
<dbReference type="Proteomes" id="UP000037035">
    <property type="component" value="Unassembled WGS sequence"/>
</dbReference>
<dbReference type="AlphaFoldDB" id="A0A0L6UAW7"/>
<reference evidence="1 2" key="1">
    <citation type="submission" date="2015-08" db="EMBL/GenBank/DDBJ databases">
        <title>Next Generation Sequencing and Analysis of the Genome of Puccinia sorghi L Schw, the Causal Agent of Maize Common Rust.</title>
        <authorList>
            <person name="Rochi L."/>
            <person name="Burguener G."/>
            <person name="Darino M."/>
            <person name="Turjanski A."/>
            <person name="Kreff E."/>
            <person name="Dieguez M.J."/>
            <person name="Sacco F."/>
        </authorList>
    </citation>
    <scope>NUCLEOTIDE SEQUENCE [LARGE SCALE GENOMIC DNA]</scope>
    <source>
        <strain evidence="1 2">RO10H11247</strain>
    </source>
</reference>
<evidence type="ECO:0000313" key="2">
    <source>
        <dbReference type="Proteomes" id="UP000037035"/>
    </source>
</evidence>
<protein>
    <submittedName>
        <fullName evidence="1">Uncharacterized protein</fullName>
    </submittedName>
</protein>
<sequence>MLKIGTTPGPKQRQHVHISKYKGAPLYLVRQCVHIAFTFGLAHNNLTETANIDKQSPCNGDHCVWTGIPCKHQILSVIQCGEKIKPSDFHAK</sequence>
<accession>A0A0L6UAW7</accession>
<organism evidence="1 2">
    <name type="scientific">Puccinia sorghi</name>
    <dbReference type="NCBI Taxonomy" id="27349"/>
    <lineage>
        <taxon>Eukaryota</taxon>
        <taxon>Fungi</taxon>
        <taxon>Dikarya</taxon>
        <taxon>Basidiomycota</taxon>
        <taxon>Pucciniomycotina</taxon>
        <taxon>Pucciniomycetes</taxon>
        <taxon>Pucciniales</taxon>
        <taxon>Pucciniaceae</taxon>
        <taxon>Puccinia</taxon>
    </lineage>
</organism>
<name>A0A0L6UAW7_9BASI</name>
<keyword evidence="2" id="KW-1185">Reference proteome</keyword>
<gene>
    <name evidence="1" type="ORF">VP01_78g4</name>
</gene>